<keyword evidence="3" id="KW-1185">Reference proteome</keyword>
<dbReference type="PANTHER" id="PTHR37371:SF1">
    <property type="entry name" value="KINESIN-LIKE PROTEIN"/>
    <property type="match status" value="1"/>
</dbReference>
<evidence type="ECO:0000313" key="2">
    <source>
        <dbReference type="EMBL" id="PHT47071.1"/>
    </source>
</evidence>
<dbReference type="Proteomes" id="UP000224567">
    <property type="component" value="Unassembled WGS sequence"/>
</dbReference>
<gene>
    <name evidence="2" type="ORF">CQW23_11279</name>
</gene>
<accession>A0A2G2WPD4</accession>
<dbReference type="STRING" id="33114.A0A2G2WPD4"/>
<protein>
    <submittedName>
        <fullName evidence="2">Uncharacterized protein</fullName>
    </submittedName>
</protein>
<evidence type="ECO:0000313" key="3">
    <source>
        <dbReference type="Proteomes" id="UP000224567"/>
    </source>
</evidence>
<reference evidence="2 3" key="1">
    <citation type="journal article" date="2017" name="Genome Biol.">
        <title>New reference genome sequences of hot pepper reveal the massive evolution of plant disease-resistance genes by retroduplication.</title>
        <authorList>
            <person name="Kim S."/>
            <person name="Park J."/>
            <person name="Yeom S.I."/>
            <person name="Kim Y.M."/>
            <person name="Seo E."/>
            <person name="Kim K.T."/>
            <person name="Kim M.S."/>
            <person name="Lee J.M."/>
            <person name="Cheong K."/>
            <person name="Shin H.S."/>
            <person name="Kim S.B."/>
            <person name="Han K."/>
            <person name="Lee J."/>
            <person name="Park M."/>
            <person name="Lee H.A."/>
            <person name="Lee H.Y."/>
            <person name="Lee Y."/>
            <person name="Oh S."/>
            <person name="Lee J.H."/>
            <person name="Choi E."/>
            <person name="Choi E."/>
            <person name="Lee S.E."/>
            <person name="Jeon J."/>
            <person name="Kim H."/>
            <person name="Choi G."/>
            <person name="Song H."/>
            <person name="Lee J."/>
            <person name="Lee S.C."/>
            <person name="Kwon J.K."/>
            <person name="Lee H.Y."/>
            <person name="Koo N."/>
            <person name="Hong Y."/>
            <person name="Kim R.W."/>
            <person name="Kang W.H."/>
            <person name="Huh J.H."/>
            <person name="Kang B.C."/>
            <person name="Yang T.J."/>
            <person name="Lee Y.H."/>
            <person name="Bennetzen J.L."/>
            <person name="Choi D."/>
        </authorList>
    </citation>
    <scope>NUCLEOTIDE SEQUENCE [LARGE SCALE GENOMIC DNA]</scope>
    <source>
        <strain evidence="3">cv. PBC81</strain>
    </source>
</reference>
<dbReference type="OrthoDB" id="1933837at2759"/>
<dbReference type="EMBL" id="MLFT02000005">
    <property type="protein sequence ID" value="PHT47071.1"/>
    <property type="molecule type" value="Genomic_DNA"/>
</dbReference>
<reference evidence="3" key="2">
    <citation type="journal article" date="2017" name="J. Anim. Genet.">
        <title>Multiple reference genome sequences of hot pepper reveal the massive evolution of plant disease resistance genes by retroduplication.</title>
        <authorList>
            <person name="Kim S."/>
            <person name="Park J."/>
            <person name="Yeom S.-I."/>
            <person name="Kim Y.-M."/>
            <person name="Seo E."/>
            <person name="Kim K.-T."/>
            <person name="Kim M.-S."/>
            <person name="Lee J.M."/>
            <person name="Cheong K."/>
            <person name="Shin H.-S."/>
            <person name="Kim S.-B."/>
            <person name="Han K."/>
            <person name="Lee J."/>
            <person name="Park M."/>
            <person name="Lee H.-A."/>
            <person name="Lee H.-Y."/>
            <person name="Lee Y."/>
            <person name="Oh S."/>
            <person name="Lee J.H."/>
            <person name="Choi E."/>
            <person name="Choi E."/>
            <person name="Lee S.E."/>
            <person name="Jeon J."/>
            <person name="Kim H."/>
            <person name="Choi G."/>
            <person name="Song H."/>
            <person name="Lee J."/>
            <person name="Lee S.-C."/>
            <person name="Kwon J.-K."/>
            <person name="Lee H.-Y."/>
            <person name="Koo N."/>
            <person name="Hong Y."/>
            <person name="Kim R.W."/>
            <person name="Kang W.-H."/>
            <person name="Huh J.H."/>
            <person name="Kang B.-C."/>
            <person name="Yang T.-J."/>
            <person name="Lee Y.-H."/>
            <person name="Bennetzen J.L."/>
            <person name="Choi D."/>
        </authorList>
    </citation>
    <scope>NUCLEOTIDE SEQUENCE [LARGE SCALE GENOMIC DNA]</scope>
    <source>
        <strain evidence="3">cv. PBC81</strain>
    </source>
</reference>
<proteinExistence type="predicted"/>
<name>A0A2G2WPD4_CAPBA</name>
<sequence length="116" mass="12252">MWVGLAHGPARGGGIIDCGGGPGGGGIIDGSGGYDPPPGVNIQIQGCQQVADEAEREYKKMSERINEGREAMKGSYSTFMAELQASGVRLCKQTIPELSQSVEKAIDTLRSRYGIH</sequence>
<feature type="coiled-coil region" evidence="1">
    <location>
        <begin position="44"/>
        <end position="71"/>
    </location>
</feature>
<organism evidence="2 3">
    <name type="scientific">Capsicum baccatum</name>
    <name type="common">Peruvian pepper</name>
    <dbReference type="NCBI Taxonomy" id="33114"/>
    <lineage>
        <taxon>Eukaryota</taxon>
        <taxon>Viridiplantae</taxon>
        <taxon>Streptophyta</taxon>
        <taxon>Embryophyta</taxon>
        <taxon>Tracheophyta</taxon>
        <taxon>Spermatophyta</taxon>
        <taxon>Magnoliopsida</taxon>
        <taxon>eudicotyledons</taxon>
        <taxon>Gunneridae</taxon>
        <taxon>Pentapetalae</taxon>
        <taxon>asterids</taxon>
        <taxon>lamiids</taxon>
        <taxon>Solanales</taxon>
        <taxon>Solanaceae</taxon>
        <taxon>Solanoideae</taxon>
        <taxon>Capsiceae</taxon>
        <taxon>Capsicum</taxon>
    </lineage>
</organism>
<comment type="caution">
    <text evidence="2">The sequence shown here is derived from an EMBL/GenBank/DDBJ whole genome shotgun (WGS) entry which is preliminary data.</text>
</comment>
<dbReference type="PANTHER" id="PTHR37371">
    <property type="entry name" value="OS08G0180400 PROTEIN"/>
    <property type="match status" value="1"/>
</dbReference>
<keyword evidence="1" id="KW-0175">Coiled coil</keyword>
<evidence type="ECO:0000256" key="1">
    <source>
        <dbReference type="SAM" id="Coils"/>
    </source>
</evidence>
<dbReference type="AlphaFoldDB" id="A0A2G2WPD4"/>